<dbReference type="EMBL" id="AMPO01000005">
    <property type="protein sequence ID" value="EKF85859.1"/>
    <property type="molecule type" value="Genomic_DNA"/>
</dbReference>
<name>K2RC65_METFP</name>
<evidence type="ECO:0000259" key="1">
    <source>
        <dbReference type="Pfam" id="PF18178"/>
    </source>
</evidence>
<feature type="domain" description="ATP nucleosidase Cap17-like N-terminal" evidence="1">
    <location>
        <begin position="24"/>
        <end position="237"/>
    </location>
</feature>
<protein>
    <recommendedName>
        <fullName evidence="1">ATP nucleosidase Cap17-like N-terminal domain-containing protein</fullName>
    </recommendedName>
</protein>
<proteinExistence type="predicted"/>
<dbReference type="InterPro" id="IPR041327">
    <property type="entry name" value="Cap17-like_N"/>
</dbReference>
<evidence type="ECO:0000313" key="2">
    <source>
        <dbReference type="EMBL" id="EKF85859.1"/>
    </source>
</evidence>
<dbReference type="AlphaFoldDB" id="K2RC65"/>
<sequence>MANLMKNMQSMFKNIKKENPYSKRTVQIVGSCSEDINPEINKFAHEVVQHLTKGLLENGSTILSTVGSDPVGKNGLSLIYDWDILNTTYAYVKSSSFSVKCRNLLKIVSSGKSESKIPEKEKELWNGLIHDEIISIYRIPAGRGWNAGAHQRQEQEKLSDALIVIGGGEGAEHLCLLYRKHGKPVIPLNIPLGSSYGDGISNEKSAGAVLYNEAVDNPKKFIVSADQNTTTKLVNLNYKNWQNDPKGYANSIIKFLEQYITPQVFYVRLMNDNHEDYSVVESFFREVVDYVVEEKKYKIKDMISSGGQEAFLNLEIFKEISNSAIIIADSTGLRPNCFIETGFAFGLKKKVILTAKRGTAIPFDVDAIDCHFWDPDSKLTISEKREAFANFWDNNMNKPPLVPKIEV</sequence>
<reference evidence="2 3" key="1">
    <citation type="journal article" date="2012" name="J. Bacteriol.">
        <title>Draft genome sequence of Methanobacterium formicicum DSM 3637, an archaebacterium isolated from the methane producer amoeba Pelomyxa palustris.</title>
        <authorList>
            <person name="Gutierrez G."/>
        </authorList>
    </citation>
    <scope>NUCLEOTIDE SEQUENCE [LARGE SCALE GENOMIC DNA]</scope>
    <source>
        <strain evidence="3">DSM 3637 / PP1</strain>
    </source>
</reference>
<accession>K2RC65</accession>
<comment type="caution">
    <text evidence="2">The sequence shown here is derived from an EMBL/GenBank/DDBJ whole genome shotgun (WGS) entry which is preliminary data.</text>
</comment>
<dbReference type="RefSeq" id="WP_004030746.1">
    <property type="nucleotide sequence ID" value="NZ_AMPO01000005.1"/>
</dbReference>
<dbReference type="Pfam" id="PF18178">
    <property type="entry name" value="Cap17-like_N"/>
    <property type="match status" value="1"/>
</dbReference>
<dbReference type="PATRIC" id="fig|1204725.3.peg.1458"/>
<evidence type="ECO:0000313" key="3">
    <source>
        <dbReference type="Proteomes" id="UP000007360"/>
    </source>
</evidence>
<organism evidence="2 3">
    <name type="scientific">Methanobacterium formicicum (strain DSM 3637 / PP1)</name>
    <dbReference type="NCBI Taxonomy" id="1204725"/>
    <lineage>
        <taxon>Archaea</taxon>
        <taxon>Methanobacteriati</taxon>
        <taxon>Methanobacteriota</taxon>
        <taxon>Methanomada group</taxon>
        <taxon>Methanobacteria</taxon>
        <taxon>Methanobacteriales</taxon>
        <taxon>Methanobacteriaceae</taxon>
        <taxon>Methanobacterium</taxon>
    </lineage>
</organism>
<dbReference type="Proteomes" id="UP000007360">
    <property type="component" value="Unassembled WGS sequence"/>
</dbReference>
<keyword evidence="3" id="KW-1185">Reference proteome</keyword>
<gene>
    <name evidence="2" type="ORF">A994_07255</name>
</gene>